<protein>
    <submittedName>
        <fullName evidence="1">Inactive dipeptidyl peptidase 10</fullName>
    </submittedName>
</protein>
<dbReference type="AlphaFoldDB" id="A0A5C6PN67"/>
<dbReference type="Proteomes" id="UP000324091">
    <property type="component" value="Chromosome 1"/>
</dbReference>
<organism evidence="1 2">
    <name type="scientific">Takifugu flavidus</name>
    <name type="common">sansaifugu</name>
    <dbReference type="NCBI Taxonomy" id="433684"/>
    <lineage>
        <taxon>Eukaryota</taxon>
        <taxon>Metazoa</taxon>
        <taxon>Chordata</taxon>
        <taxon>Craniata</taxon>
        <taxon>Vertebrata</taxon>
        <taxon>Euteleostomi</taxon>
        <taxon>Actinopterygii</taxon>
        <taxon>Neopterygii</taxon>
        <taxon>Teleostei</taxon>
        <taxon>Neoteleostei</taxon>
        <taxon>Acanthomorphata</taxon>
        <taxon>Eupercaria</taxon>
        <taxon>Tetraodontiformes</taxon>
        <taxon>Tetradontoidea</taxon>
        <taxon>Tetraodontidae</taxon>
        <taxon>Takifugu</taxon>
    </lineage>
</organism>
<comment type="caution">
    <text evidence="1">The sequence shown here is derived from an EMBL/GenBank/DDBJ whole genome shotgun (WGS) entry which is preliminary data.</text>
</comment>
<reference evidence="1 2" key="1">
    <citation type="submission" date="2019-04" db="EMBL/GenBank/DDBJ databases">
        <title>Chromosome genome assembly for Takifugu flavidus.</title>
        <authorList>
            <person name="Xiao S."/>
        </authorList>
    </citation>
    <scope>NUCLEOTIDE SEQUENCE [LARGE SCALE GENOMIC DNA]</scope>
    <source>
        <strain evidence="1">HTHZ2018</strain>
        <tissue evidence="1">Muscle</tissue>
    </source>
</reference>
<keyword evidence="2" id="KW-1185">Reference proteome</keyword>
<name>A0A5C6PN67_9TELE</name>
<dbReference type="Gene3D" id="2.140.10.30">
    <property type="entry name" value="Dipeptidylpeptidase IV, N-terminal domain"/>
    <property type="match status" value="1"/>
</dbReference>
<dbReference type="EMBL" id="RHFK02000001">
    <property type="protein sequence ID" value="TWW80311.1"/>
    <property type="molecule type" value="Genomic_DNA"/>
</dbReference>
<proteinExistence type="predicted"/>
<evidence type="ECO:0000313" key="1">
    <source>
        <dbReference type="EMBL" id="TWW80311.1"/>
    </source>
</evidence>
<gene>
    <name evidence="1" type="ORF">D4764_01G0001260</name>
</gene>
<evidence type="ECO:0000313" key="2">
    <source>
        <dbReference type="Proteomes" id="UP000324091"/>
    </source>
</evidence>
<accession>A0A5C6PN67</accession>
<sequence length="156" mass="17206">MWSRCEPTGPTLVSCYIHQLPDNAGKPSGSPLTLDDLFDRNFQVHDPGAKWINDEELIFRSFDGDILKVNTRNQTELLMKNTTFATFKASKFAVSPDLNFVLLAYDIKQAAHSNTPCPSVHPPIHPSIHPSLALSHTSKIAFCTSHHVLPAGCPLS</sequence>
<dbReference type="SUPFAM" id="SSF82171">
    <property type="entry name" value="DPP6 N-terminal domain-like"/>
    <property type="match status" value="1"/>
</dbReference>